<dbReference type="RefSeq" id="WP_260723791.1">
    <property type="nucleotide sequence ID" value="NZ_BAAABS010000011.1"/>
</dbReference>
<keyword evidence="3" id="KW-1185">Reference proteome</keyword>
<protein>
    <submittedName>
        <fullName evidence="2">Nuclear transport factor 2 family protein</fullName>
    </submittedName>
</protein>
<sequence>MTEQGLEERVELLLARESIRLLNYEYADAIDAGDFDRFSALFEHGTWRGLHGSDAIRKWLDEIVIVYPDGSPRTLHLVSNLSVDISGSEARGRAVITVLQHHPDHGNVEVITVNDYQDLYVKDAGGWRFDVRRISRRLDVDTSRHMRQPRDE</sequence>
<name>A0ABY5YY62_9ACTN</name>
<dbReference type="EMBL" id="CP073721">
    <property type="protein sequence ID" value="UWZ34472.1"/>
    <property type="molecule type" value="Genomic_DNA"/>
</dbReference>
<feature type="domain" description="SnoaL-like" evidence="1">
    <location>
        <begin position="13"/>
        <end position="133"/>
    </location>
</feature>
<organism evidence="2 3">
    <name type="scientific">Dactylosporangium roseum</name>
    <dbReference type="NCBI Taxonomy" id="47989"/>
    <lineage>
        <taxon>Bacteria</taxon>
        <taxon>Bacillati</taxon>
        <taxon>Actinomycetota</taxon>
        <taxon>Actinomycetes</taxon>
        <taxon>Micromonosporales</taxon>
        <taxon>Micromonosporaceae</taxon>
        <taxon>Dactylosporangium</taxon>
    </lineage>
</organism>
<evidence type="ECO:0000313" key="2">
    <source>
        <dbReference type="EMBL" id="UWZ34472.1"/>
    </source>
</evidence>
<dbReference type="Gene3D" id="3.10.450.50">
    <property type="match status" value="1"/>
</dbReference>
<gene>
    <name evidence="2" type="ORF">Drose_24985</name>
</gene>
<evidence type="ECO:0000313" key="3">
    <source>
        <dbReference type="Proteomes" id="UP001058271"/>
    </source>
</evidence>
<accession>A0ABY5YY62</accession>
<proteinExistence type="predicted"/>
<dbReference type="Proteomes" id="UP001058271">
    <property type="component" value="Chromosome"/>
</dbReference>
<reference evidence="2" key="1">
    <citation type="submission" date="2021-04" db="EMBL/GenBank/DDBJ databases">
        <title>Biosynthetic gene clusters of Dactylosporangioum roseum.</title>
        <authorList>
            <person name="Hartkoorn R.C."/>
            <person name="Beaudoing E."/>
            <person name="Hot D."/>
            <person name="Moureu S."/>
        </authorList>
    </citation>
    <scope>NUCLEOTIDE SEQUENCE</scope>
    <source>
        <strain evidence="2">NRRL B-16295</strain>
    </source>
</reference>
<dbReference type="SUPFAM" id="SSF54427">
    <property type="entry name" value="NTF2-like"/>
    <property type="match status" value="1"/>
</dbReference>
<dbReference type="InterPro" id="IPR032710">
    <property type="entry name" value="NTF2-like_dom_sf"/>
</dbReference>
<dbReference type="Pfam" id="PF13577">
    <property type="entry name" value="SnoaL_4"/>
    <property type="match status" value="1"/>
</dbReference>
<evidence type="ECO:0000259" key="1">
    <source>
        <dbReference type="Pfam" id="PF13577"/>
    </source>
</evidence>
<dbReference type="InterPro" id="IPR037401">
    <property type="entry name" value="SnoaL-like"/>
</dbReference>
<dbReference type="CDD" id="cd00531">
    <property type="entry name" value="NTF2_like"/>
    <property type="match status" value="1"/>
</dbReference>